<sequence>MKISRNKQTMPVQSAPMQSSDIYNDILLPLNKRARDSGSLVFFYRIIGFDNQAEFIGQTAALHERLLELDSLYLYFIENIPLPFNKNLTDKINNALCKSHNLQTNLKSINSNDYD</sequence>
<dbReference type="STRING" id="767817.Desgi_3811"/>
<evidence type="ECO:0000313" key="2">
    <source>
        <dbReference type="Proteomes" id="UP000013520"/>
    </source>
</evidence>
<dbReference type="HOGENOM" id="CLU_2105027_0_0_9"/>
<reference evidence="1 2" key="1">
    <citation type="submission" date="2012-01" db="EMBL/GenBank/DDBJ databases">
        <title>Complete sequence of Desulfotomaculum gibsoniae DSM 7213.</title>
        <authorList>
            <consortium name="US DOE Joint Genome Institute"/>
            <person name="Lucas S."/>
            <person name="Han J."/>
            <person name="Lapidus A."/>
            <person name="Cheng J.-F."/>
            <person name="Goodwin L."/>
            <person name="Pitluck S."/>
            <person name="Peters L."/>
            <person name="Ovchinnikova G."/>
            <person name="Teshima H."/>
            <person name="Detter J.C."/>
            <person name="Han C."/>
            <person name="Tapia R."/>
            <person name="Land M."/>
            <person name="Hauser L."/>
            <person name="Kyrpides N."/>
            <person name="Ivanova N."/>
            <person name="Pagani I."/>
            <person name="Parshina S."/>
            <person name="Plugge C."/>
            <person name="Muyzer G."/>
            <person name="Kuever J."/>
            <person name="Ivanova A."/>
            <person name="Nazina T."/>
            <person name="Klenk H.-P."/>
            <person name="Brambilla E."/>
            <person name="Spring S."/>
            <person name="Stams A.F."/>
            <person name="Woyke T."/>
        </authorList>
    </citation>
    <scope>NUCLEOTIDE SEQUENCE [LARGE SCALE GENOMIC DNA]</scope>
    <source>
        <strain evidence="1 2">DSM 7213</strain>
    </source>
</reference>
<keyword evidence="2" id="KW-1185">Reference proteome</keyword>
<gene>
    <name evidence="1" type="ORF">Desgi_3811</name>
</gene>
<dbReference type="RefSeq" id="WP_006520523.1">
    <property type="nucleotide sequence ID" value="NC_021184.1"/>
</dbReference>
<dbReference type="AlphaFoldDB" id="R4KRD3"/>
<proteinExistence type="predicted"/>
<dbReference type="KEGG" id="dgi:Desgi_3811"/>
<name>R4KRD3_9FIRM</name>
<accession>R4KRD3</accession>
<dbReference type="Proteomes" id="UP000013520">
    <property type="component" value="Chromosome"/>
</dbReference>
<evidence type="ECO:0000313" key="1">
    <source>
        <dbReference type="EMBL" id="AGL03130.1"/>
    </source>
</evidence>
<dbReference type="EMBL" id="CP003273">
    <property type="protein sequence ID" value="AGL03130.1"/>
    <property type="molecule type" value="Genomic_DNA"/>
</dbReference>
<protein>
    <submittedName>
        <fullName evidence="1">Uncharacterized protein</fullName>
    </submittedName>
</protein>
<organism evidence="1 2">
    <name type="scientific">Desulfoscipio gibsoniae DSM 7213</name>
    <dbReference type="NCBI Taxonomy" id="767817"/>
    <lineage>
        <taxon>Bacteria</taxon>
        <taxon>Bacillati</taxon>
        <taxon>Bacillota</taxon>
        <taxon>Clostridia</taxon>
        <taxon>Eubacteriales</taxon>
        <taxon>Desulfallaceae</taxon>
        <taxon>Desulfoscipio</taxon>
    </lineage>
</organism>